<dbReference type="SUPFAM" id="SSF140500">
    <property type="entry name" value="BAS1536-like"/>
    <property type="match status" value="1"/>
</dbReference>
<dbReference type="InterPro" id="IPR037208">
    <property type="entry name" value="Spo0E-like_sf"/>
</dbReference>
<dbReference type="Pfam" id="PF09388">
    <property type="entry name" value="SpoOE-like"/>
    <property type="match status" value="1"/>
</dbReference>
<dbReference type="EMBL" id="JAGGLM010000001">
    <property type="protein sequence ID" value="MBP2031750.1"/>
    <property type="molecule type" value="Genomic_DNA"/>
</dbReference>
<keyword evidence="2" id="KW-1185">Reference proteome</keyword>
<dbReference type="InterPro" id="IPR036638">
    <property type="entry name" value="HLH_DNA-bd_sf"/>
</dbReference>
<name>A0ABS4KNZ4_9CLOT</name>
<dbReference type="Gene3D" id="4.10.280.10">
    <property type="entry name" value="Helix-loop-helix DNA-binding domain"/>
    <property type="match status" value="1"/>
</dbReference>
<organism evidence="1 2">
    <name type="scientific">Clostridium algifaecis</name>
    <dbReference type="NCBI Taxonomy" id="1472040"/>
    <lineage>
        <taxon>Bacteria</taxon>
        <taxon>Bacillati</taxon>
        <taxon>Bacillota</taxon>
        <taxon>Clostridia</taxon>
        <taxon>Eubacteriales</taxon>
        <taxon>Clostridiaceae</taxon>
        <taxon>Clostridium</taxon>
    </lineage>
</organism>
<protein>
    <recommendedName>
        <fullName evidence="3">Aspartyl-phosphate phosphatase Spo0E family protein</fullName>
    </recommendedName>
</protein>
<comment type="caution">
    <text evidence="1">The sequence shown here is derived from an EMBL/GenBank/DDBJ whole genome shotgun (WGS) entry which is preliminary data.</text>
</comment>
<dbReference type="RefSeq" id="WP_209700689.1">
    <property type="nucleotide sequence ID" value="NZ_JAGGLM010000001.1"/>
</dbReference>
<proteinExistence type="predicted"/>
<evidence type="ECO:0000313" key="1">
    <source>
        <dbReference type="EMBL" id="MBP2031750.1"/>
    </source>
</evidence>
<dbReference type="Proteomes" id="UP001519307">
    <property type="component" value="Unassembled WGS sequence"/>
</dbReference>
<evidence type="ECO:0008006" key="3">
    <source>
        <dbReference type="Google" id="ProtNLM"/>
    </source>
</evidence>
<sequence length="58" mass="7017">MNINLKTLEINIIQSRENLYKAMKNNNLTDEKVVKYSEELDKLILEYQMNEIKTKHLY</sequence>
<accession>A0ABS4KNZ4</accession>
<gene>
    <name evidence="1" type="ORF">J2Z42_000415</name>
</gene>
<dbReference type="InterPro" id="IPR018540">
    <property type="entry name" value="Spo0E-like"/>
</dbReference>
<evidence type="ECO:0000313" key="2">
    <source>
        <dbReference type="Proteomes" id="UP001519307"/>
    </source>
</evidence>
<reference evidence="1 2" key="1">
    <citation type="submission" date="2021-03" db="EMBL/GenBank/DDBJ databases">
        <title>Genomic Encyclopedia of Type Strains, Phase IV (KMG-IV): sequencing the most valuable type-strain genomes for metagenomic binning, comparative biology and taxonomic classification.</title>
        <authorList>
            <person name="Goeker M."/>
        </authorList>
    </citation>
    <scope>NUCLEOTIDE SEQUENCE [LARGE SCALE GENOMIC DNA]</scope>
    <source>
        <strain evidence="1 2">DSM 28783</strain>
    </source>
</reference>